<dbReference type="GeneID" id="30180932"/>
<evidence type="ECO:0000313" key="4">
    <source>
        <dbReference type="Proteomes" id="UP000094455"/>
    </source>
</evidence>
<dbReference type="PANTHER" id="PTHR37283:SF1">
    <property type="entry name" value="PH DOMAIN-CONTAINING PROTEIN YHR131C"/>
    <property type="match status" value="1"/>
</dbReference>
<feature type="domain" description="PH" evidence="2">
    <location>
        <begin position="160"/>
        <end position="346"/>
    </location>
</feature>
<proteinExistence type="predicted"/>
<feature type="compositionally biased region" description="Basic and acidic residues" evidence="1">
    <location>
        <begin position="576"/>
        <end position="588"/>
    </location>
</feature>
<keyword evidence="4" id="KW-1185">Reference proteome</keyword>
<feature type="compositionally biased region" description="Low complexity" evidence="1">
    <location>
        <begin position="33"/>
        <end position="49"/>
    </location>
</feature>
<name>A0A1E3NK72_9ASCO</name>
<evidence type="ECO:0000256" key="1">
    <source>
        <dbReference type="SAM" id="MobiDB-lite"/>
    </source>
</evidence>
<sequence>MVADEEEESGTLTVSEKVAMTAEMARPKMSQNARQQAPTAMAAAAAAAASRERRAAESPSQTRSRSEGMSTEGGRDMGGKVAVLKSAGIGKRRSKKTGPGAGTGDGDNGDDDKYFSKYLSILEPFPVEPPPYFTTLPRMARPAFSDFESKNEALPGYVPTVYKLGILYRKTEWNSPFEMASQRQWRPYIVELNSTQLNFYRCPFREGDPVLKKFDASSSFSSSNSHSLLHPYHHHHLYLKREQGCKAPSAVDTDALSNYNEDNYRSVMTTKTDLRALKFFKSIGALESTKVVRSFTLQYGRIGLAIDYKKKSDVFRGRFETEQFLLKFPSTEAMVEWYNAINLGIDTALDLSRREMPTYRTVPRRRRRRHRTHYRPLNVAMGITLGAHHVRIADQHTRRGSSSSAPSHTTSKDNPESYKNKDKSENSSLMRFFKKRSGSSSGNSANEGLAGMFRKNRTSNSAPGAFIASSSSSSNHHHKRAGSADDQNIVMLADNMANSHIDTDYGDEGLDGEDYEGSDDDELIDDDEDEYEISVHLDDENDEHDSDTASENNVDNNRDGDNTGINNGNAFNDLGNGHEAKGFHELQKPNESTPGIRNRSSESSRSTGSLHSTTNRINTANTTPQSVLTPIQSNTGGSLPATCKLRTYREYIAKPSPHSINTHTFPAQRKILRDSIRCMVPLVENERWTGRYVLLDIGKSYRPQGRDAVDRHFQSLEVLTHVGSVGGNYVHKFQRPLQEWIVTPSGLIPHINPSYNR</sequence>
<feature type="region of interest" description="Disordered" evidence="1">
    <location>
        <begin position="500"/>
        <end position="523"/>
    </location>
</feature>
<feature type="region of interest" description="Disordered" evidence="1">
    <location>
        <begin position="394"/>
        <end position="427"/>
    </location>
</feature>
<dbReference type="STRING" id="763406.A0A1E3NK72"/>
<dbReference type="Gene3D" id="2.30.29.30">
    <property type="entry name" value="Pleckstrin-homology domain (PH domain)/Phosphotyrosine-binding domain (PTB)"/>
    <property type="match status" value="1"/>
</dbReference>
<dbReference type="PROSITE" id="PS50003">
    <property type="entry name" value="PH_DOMAIN"/>
    <property type="match status" value="1"/>
</dbReference>
<feature type="compositionally biased region" description="Low complexity" evidence="1">
    <location>
        <begin position="597"/>
        <end position="614"/>
    </location>
</feature>
<dbReference type="RefSeq" id="XP_019017655.1">
    <property type="nucleotide sequence ID" value="XM_019164245.1"/>
</dbReference>
<evidence type="ECO:0000259" key="2">
    <source>
        <dbReference type="PROSITE" id="PS50003"/>
    </source>
</evidence>
<gene>
    <name evidence="3" type="ORF">PICMEDRAFT_72602</name>
</gene>
<dbReference type="AlphaFoldDB" id="A0A1E3NK72"/>
<dbReference type="InterPro" id="IPR011993">
    <property type="entry name" value="PH-like_dom_sf"/>
</dbReference>
<dbReference type="InterPro" id="IPR001849">
    <property type="entry name" value="PH_domain"/>
</dbReference>
<dbReference type="Proteomes" id="UP000094455">
    <property type="component" value="Unassembled WGS sequence"/>
</dbReference>
<feature type="compositionally biased region" description="Acidic residues" evidence="1">
    <location>
        <begin position="504"/>
        <end position="523"/>
    </location>
</feature>
<feature type="compositionally biased region" description="Polar residues" evidence="1">
    <location>
        <begin position="60"/>
        <end position="69"/>
    </location>
</feature>
<feature type="region of interest" description="Disordered" evidence="1">
    <location>
        <begin position="1"/>
        <end position="109"/>
    </location>
</feature>
<dbReference type="SUPFAM" id="SSF50729">
    <property type="entry name" value="PH domain-like"/>
    <property type="match status" value="1"/>
</dbReference>
<feature type="compositionally biased region" description="Basic and acidic residues" evidence="1">
    <location>
        <begin position="410"/>
        <end position="425"/>
    </location>
</feature>
<feature type="compositionally biased region" description="Polar residues" evidence="1">
    <location>
        <begin position="615"/>
        <end position="637"/>
    </location>
</feature>
<feature type="region of interest" description="Disordered" evidence="1">
    <location>
        <begin position="537"/>
        <end position="638"/>
    </location>
</feature>
<accession>A0A1E3NK72</accession>
<dbReference type="EMBL" id="KV454003">
    <property type="protein sequence ID" value="ODQ46542.1"/>
    <property type="molecule type" value="Genomic_DNA"/>
</dbReference>
<feature type="region of interest" description="Disordered" evidence="1">
    <location>
        <begin position="455"/>
        <end position="484"/>
    </location>
</feature>
<reference evidence="3 4" key="1">
    <citation type="journal article" date="2016" name="Proc. Natl. Acad. Sci. U.S.A.">
        <title>Comparative genomics of biotechnologically important yeasts.</title>
        <authorList>
            <person name="Riley R."/>
            <person name="Haridas S."/>
            <person name="Wolfe K.H."/>
            <person name="Lopes M.R."/>
            <person name="Hittinger C.T."/>
            <person name="Goeker M."/>
            <person name="Salamov A.A."/>
            <person name="Wisecaver J.H."/>
            <person name="Long T.M."/>
            <person name="Calvey C.H."/>
            <person name="Aerts A.L."/>
            <person name="Barry K.W."/>
            <person name="Choi C."/>
            <person name="Clum A."/>
            <person name="Coughlan A.Y."/>
            <person name="Deshpande S."/>
            <person name="Douglass A.P."/>
            <person name="Hanson S.J."/>
            <person name="Klenk H.-P."/>
            <person name="LaButti K.M."/>
            <person name="Lapidus A."/>
            <person name="Lindquist E.A."/>
            <person name="Lipzen A.M."/>
            <person name="Meier-Kolthoff J.P."/>
            <person name="Ohm R.A."/>
            <person name="Otillar R.P."/>
            <person name="Pangilinan J.L."/>
            <person name="Peng Y."/>
            <person name="Rokas A."/>
            <person name="Rosa C.A."/>
            <person name="Scheuner C."/>
            <person name="Sibirny A.A."/>
            <person name="Slot J.C."/>
            <person name="Stielow J.B."/>
            <person name="Sun H."/>
            <person name="Kurtzman C.P."/>
            <person name="Blackwell M."/>
            <person name="Grigoriev I.V."/>
            <person name="Jeffries T.W."/>
        </authorList>
    </citation>
    <scope>NUCLEOTIDE SEQUENCE [LARGE SCALE GENOMIC DNA]</scope>
    <source>
        <strain evidence="3 4">NRRL Y-2026</strain>
    </source>
</reference>
<evidence type="ECO:0000313" key="3">
    <source>
        <dbReference type="EMBL" id="ODQ46542.1"/>
    </source>
</evidence>
<organism evidence="3 4">
    <name type="scientific">Pichia membranifaciens NRRL Y-2026</name>
    <dbReference type="NCBI Taxonomy" id="763406"/>
    <lineage>
        <taxon>Eukaryota</taxon>
        <taxon>Fungi</taxon>
        <taxon>Dikarya</taxon>
        <taxon>Ascomycota</taxon>
        <taxon>Saccharomycotina</taxon>
        <taxon>Pichiomycetes</taxon>
        <taxon>Pichiales</taxon>
        <taxon>Pichiaceae</taxon>
        <taxon>Pichia</taxon>
    </lineage>
</organism>
<dbReference type="PANTHER" id="PTHR37283">
    <property type="entry name" value="PH DOMAIN-CONTAINING PROTEIN YHR131C"/>
    <property type="match status" value="1"/>
</dbReference>
<dbReference type="OrthoDB" id="5865767at2759"/>
<protein>
    <recommendedName>
        <fullName evidence="2">PH domain-containing protein</fullName>
    </recommendedName>
</protein>